<evidence type="ECO:0000313" key="3">
    <source>
        <dbReference type="Proteomes" id="UP001434883"/>
    </source>
</evidence>
<feature type="region of interest" description="Disordered" evidence="1">
    <location>
        <begin position="89"/>
        <end position="115"/>
    </location>
</feature>
<protein>
    <submittedName>
        <fullName evidence="2">Uncharacterized protein</fullName>
    </submittedName>
</protein>
<evidence type="ECO:0000313" key="2">
    <source>
        <dbReference type="EMBL" id="MEQ2197151.1"/>
    </source>
</evidence>
<comment type="caution">
    <text evidence="2">The sequence shown here is derived from an EMBL/GenBank/DDBJ whole genome shotgun (WGS) entry which is preliminary data.</text>
</comment>
<keyword evidence="3" id="KW-1185">Reference proteome</keyword>
<sequence length="338" mass="37560">LEQGSGPLPGSWTYHNSQGEQIRKDQLSVGGGNKVTIDRRIPPPFPNTPDYVNHSSKAMDYLSQPGKTLPKELVSPRYRAYPPLEMFSFPQAPINQDGPSSQQQQTISSQRSRPGFLRRADSLVSSTELALFRRVHEAQQEALQEAQYKQQVARSYSTETYGASQARPVSARPTMAALLEKMPPDYTLATCPEKPSEDTIKVRPVVPQKPEDITSKMPADWRQQLLRHIEAKRLDRVSLPSPGQAYPSGGLPMALSSSGNQSQYNPHTSHQPATNPQYHVSQGMVHSNQAVMATHTNPRPQSARCLLQTKGQKSTDGYQEQVRLPFQLPSSSSHVRCL</sequence>
<reference evidence="2 3" key="1">
    <citation type="submission" date="2021-06" db="EMBL/GenBank/DDBJ databases">
        <authorList>
            <person name="Palmer J.M."/>
        </authorList>
    </citation>
    <scope>NUCLEOTIDE SEQUENCE [LARGE SCALE GENOMIC DNA]</scope>
    <source>
        <strain evidence="2 3">XC_2019</strain>
        <tissue evidence="2">Muscle</tissue>
    </source>
</reference>
<accession>A0ABV0QP25</accession>
<dbReference type="Proteomes" id="UP001434883">
    <property type="component" value="Unassembled WGS sequence"/>
</dbReference>
<feature type="region of interest" description="Disordered" evidence="1">
    <location>
        <begin position="236"/>
        <end position="278"/>
    </location>
</feature>
<feature type="non-terminal residue" evidence="2">
    <location>
        <position position="1"/>
    </location>
</feature>
<dbReference type="EMBL" id="JAHRIN010017366">
    <property type="protein sequence ID" value="MEQ2197151.1"/>
    <property type="molecule type" value="Genomic_DNA"/>
</dbReference>
<feature type="region of interest" description="Disordered" evidence="1">
    <location>
        <begin position="1"/>
        <end position="53"/>
    </location>
</feature>
<gene>
    <name evidence="2" type="ORF">XENOCAPTIV_024216</name>
</gene>
<organism evidence="2 3">
    <name type="scientific">Xenoophorus captivus</name>
    <dbReference type="NCBI Taxonomy" id="1517983"/>
    <lineage>
        <taxon>Eukaryota</taxon>
        <taxon>Metazoa</taxon>
        <taxon>Chordata</taxon>
        <taxon>Craniata</taxon>
        <taxon>Vertebrata</taxon>
        <taxon>Euteleostomi</taxon>
        <taxon>Actinopterygii</taxon>
        <taxon>Neopterygii</taxon>
        <taxon>Teleostei</taxon>
        <taxon>Neoteleostei</taxon>
        <taxon>Acanthomorphata</taxon>
        <taxon>Ovalentaria</taxon>
        <taxon>Atherinomorphae</taxon>
        <taxon>Cyprinodontiformes</taxon>
        <taxon>Goodeidae</taxon>
        <taxon>Xenoophorus</taxon>
    </lineage>
</organism>
<evidence type="ECO:0000256" key="1">
    <source>
        <dbReference type="SAM" id="MobiDB-lite"/>
    </source>
</evidence>
<name>A0ABV0QP25_9TELE</name>
<feature type="compositionally biased region" description="Polar residues" evidence="1">
    <location>
        <begin position="255"/>
        <end position="278"/>
    </location>
</feature>
<feature type="compositionally biased region" description="Low complexity" evidence="1">
    <location>
        <begin position="100"/>
        <end position="112"/>
    </location>
</feature>
<proteinExistence type="predicted"/>